<dbReference type="EMBL" id="BKCP01004428">
    <property type="protein sequence ID" value="GER31129.1"/>
    <property type="molecule type" value="Genomic_DNA"/>
</dbReference>
<reference evidence="2" key="1">
    <citation type="journal article" date="2019" name="Curr. Biol.">
        <title>Genome Sequence of Striga asiatica Provides Insight into the Evolution of Plant Parasitism.</title>
        <authorList>
            <person name="Yoshida S."/>
            <person name="Kim S."/>
            <person name="Wafula E.K."/>
            <person name="Tanskanen J."/>
            <person name="Kim Y.M."/>
            <person name="Honaas L."/>
            <person name="Yang Z."/>
            <person name="Spallek T."/>
            <person name="Conn C.E."/>
            <person name="Ichihashi Y."/>
            <person name="Cheong K."/>
            <person name="Cui S."/>
            <person name="Der J.P."/>
            <person name="Gundlach H."/>
            <person name="Jiao Y."/>
            <person name="Hori C."/>
            <person name="Ishida J.K."/>
            <person name="Kasahara H."/>
            <person name="Kiba T."/>
            <person name="Kim M.S."/>
            <person name="Koo N."/>
            <person name="Laohavisit A."/>
            <person name="Lee Y.H."/>
            <person name="Lumba S."/>
            <person name="McCourt P."/>
            <person name="Mortimer J.C."/>
            <person name="Mutuku J.M."/>
            <person name="Nomura T."/>
            <person name="Sasaki-Sekimoto Y."/>
            <person name="Seto Y."/>
            <person name="Wang Y."/>
            <person name="Wakatake T."/>
            <person name="Sakakibara H."/>
            <person name="Demura T."/>
            <person name="Yamaguchi S."/>
            <person name="Yoneyama K."/>
            <person name="Manabe R.I."/>
            <person name="Nelson D.C."/>
            <person name="Schulman A.H."/>
            <person name="Timko M.P."/>
            <person name="dePamphilis C.W."/>
            <person name="Choi D."/>
            <person name="Shirasu K."/>
        </authorList>
    </citation>
    <scope>NUCLEOTIDE SEQUENCE [LARGE SCALE GENOMIC DNA]</scope>
    <source>
        <strain evidence="2">cv. UVA1</strain>
    </source>
</reference>
<dbReference type="Proteomes" id="UP000325081">
    <property type="component" value="Unassembled WGS sequence"/>
</dbReference>
<name>A0A5A7PEC7_STRAF</name>
<evidence type="ECO:0000313" key="1">
    <source>
        <dbReference type="EMBL" id="GER31129.1"/>
    </source>
</evidence>
<sequence>MNFQPCKWARTAMSMSSTVVLSIHPPDSSKAFILQTPAVPLNPKKLRKMPLTCCSTSKWKAKFMSCSLVSKFSSLLTNDHLAWTSPMWNSPLKEIWVGLEISVENGDKLVILNITTIHGRFKVAGFITLSNHSMPVNYVGTIFLPLVHFILN</sequence>
<proteinExistence type="predicted"/>
<comment type="caution">
    <text evidence="1">The sequence shown here is derived from an EMBL/GenBank/DDBJ whole genome shotgun (WGS) entry which is preliminary data.</text>
</comment>
<dbReference type="AlphaFoldDB" id="A0A5A7PEC7"/>
<accession>A0A5A7PEC7</accession>
<keyword evidence="2" id="KW-1185">Reference proteome</keyword>
<protein>
    <submittedName>
        <fullName evidence="1">1-deoxy-D-xylulose-5-phosphate synthase</fullName>
    </submittedName>
</protein>
<evidence type="ECO:0000313" key="2">
    <source>
        <dbReference type="Proteomes" id="UP000325081"/>
    </source>
</evidence>
<gene>
    <name evidence="1" type="ORF">STAS_07110</name>
</gene>
<organism evidence="1 2">
    <name type="scientific">Striga asiatica</name>
    <name type="common">Asiatic witchweed</name>
    <name type="synonym">Buchnera asiatica</name>
    <dbReference type="NCBI Taxonomy" id="4170"/>
    <lineage>
        <taxon>Eukaryota</taxon>
        <taxon>Viridiplantae</taxon>
        <taxon>Streptophyta</taxon>
        <taxon>Embryophyta</taxon>
        <taxon>Tracheophyta</taxon>
        <taxon>Spermatophyta</taxon>
        <taxon>Magnoliopsida</taxon>
        <taxon>eudicotyledons</taxon>
        <taxon>Gunneridae</taxon>
        <taxon>Pentapetalae</taxon>
        <taxon>asterids</taxon>
        <taxon>lamiids</taxon>
        <taxon>Lamiales</taxon>
        <taxon>Orobanchaceae</taxon>
        <taxon>Buchnereae</taxon>
        <taxon>Striga</taxon>
    </lineage>
</organism>